<dbReference type="Proteomes" id="UP000604046">
    <property type="component" value="Unassembled WGS sequence"/>
</dbReference>
<organism evidence="2 3">
    <name type="scientific">Symbiodinium natans</name>
    <dbReference type="NCBI Taxonomy" id="878477"/>
    <lineage>
        <taxon>Eukaryota</taxon>
        <taxon>Sar</taxon>
        <taxon>Alveolata</taxon>
        <taxon>Dinophyceae</taxon>
        <taxon>Suessiales</taxon>
        <taxon>Symbiodiniaceae</taxon>
        <taxon>Symbiodinium</taxon>
    </lineage>
</organism>
<gene>
    <name evidence="2" type="primary">nipblb</name>
    <name evidence="2" type="ORF">SNAT2548_LOCUS25653</name>
</gene>
<dbReference type="AlphaFoldDB" id="A0A812RZC8"/>
<dbReference type="OrthoDB" id="445909at2759"/>
<accession>A0A812RZC8</accession>
<name>A0A812RZC8_9DINO</name>
<feature type="compositionally biased region" description="Basic and acidic residues" evidence="1">
    <location>
        <begin position="26"/>
        <end position="35"/>
    </location>
</feature>
<sequence>MSLRLRSRSRDRERIRRRSNSRSRRRPVERVERERTRRRRSATPASKSRSPKKKSGGGGGGGGGGSGFDVKVMPEDLERVQALARQYNQNKSVAQAVALHLEQTKNQQPPNPEVETFLSQYPQIQAHAAARLRALPKEAQTNVLMRGGLGSARDPTAMLLGRIRQVDPFNTTWVPHTPGMQPFPTQSQVAAQQTMVAKIAPEPKAPQLAQVKDRDEGEYDALTALAEGELMQSARMQKAQGR</sequence>
<comment type="caution">
    <text evidence="2">The sequence shown here is derived from an EMBL/GenBank/DDBJ whole genome shotgun (WGS) entry which is preliminary data.</text>
</comment>
<dbReference type="EMBL" id="CAJNDS010002402">
    <property type="protein sequence ID" value="CAE7461368.1"/>
    <property type="molecule type" value="Genomic_DNA"/>
</dbReference>
<reference evidence="2" key="1">
    <citation type="submission" date="2021-02" db="EMBL/GenBank/DDBJ databases">
        <authorList>
            <person name="Dougan E. K."/>
            <person name="Rhodes N."/>
            <person name="Thang M."/>
            <person name="Chan C."/>
        </authorList>
    </citation>
    <scope>NUCLEOTIDE SEQUENCE</scope>
</reference>
<feature type="compositionally biased region" description="Gly residues" evidence="1">
    <location>
        <begin position="56"/>
        <end position="67"/>
    </location>
</feature>
<evidence type="ECO:0000313" key="3">
    <source>
        <dbReference type="Proteomes" id="UP000604046"/>
    </source>
</evidence>
<proteinExistence type="predicted"/>
<feature type="region of interest" description="Disordered" evidence="1">
    <location>
        <begin position="1"/>
        <end position="70"/>
    </location>
</feature>
<feature type="compositionally biased region" description="Basic residues" evidence="1">
    <location>
        <begin position="15"/>
        <end position="25"/>
    </location>
</feature>
<protein>
    <submittedName>
        <fullName evidence="2">Nipblb protein</fullName>
    </submittedName>
</protein>
<keyword evidence="3" id="KW-1185">Reference proteome</keyword>
<evidence type="ECO:0000256" key="1">
    <source>
        <dbReference type="SAM" id="MobiDB-lite"/>
    </source>
</evidence>
<evidence type="ECO:0000313" key="2">
    <source>
        <dbReference type="EMBL" id="CAE7461368.1"/>
    </source>
</evidence>